<evidence type="ECO:0000313" key="2">
    <source>
        <dbReference type="EMBL" id="CAB4283763.1"/>
    </source>
</evidence>
<protein>
    <submittedName>
        <fullName evidence="2">Uncharacterized protein</fullName>
    </submittedName>
</protein>
<dbReference type="AlphaFoldDB" id="A0A6J5V6E0"/>
<reference evidence="2 3" key="1">
    <citation type="submission" date="2020-05" db="EMBL/GenBank/DDBJ databases">
        <authorList>
            <person name="Campoy J."/>
            <person name="Schneeberger K."/>
            <person name="Spophaly S."/>
        </authorList>
    </citation>
    <scope>NUCLEOTIDE SEQUENCE [LARGE SCALE GENOMIC DNA]</scope>
    <source>
        <strain evidence="2">PruArmRojPasFocal</strain>
    </source>
</reference>
<feature type="region of interest" description="Disordered" evidence="1">
    <location>
        <begin position="94"/>
        <end position="141"/>
    </location>
</feature>
<accession>A0A6J5V6E0</accession>
<proteinExistence type="predicted"/>
<sequence>MSGEVVTKQYGQWKTQIKDVFNIRVVSGLKCKVFGLGPCSRLQAQEKPQREPLSGVVRSFRKAFGASEGGVTSMEEEHETTFLLGVAVGKRKGVKVGGQRGRGSLPKPSALESVEDVSLRKTTGSTGKSVMGSGEWAHHEK</sequence>
<name>A0A6J5V6E0_PRUAR</name>
<gene>
    <name evidence="2" type="ORF">CURHAP_LOCUS38958</name>
</gene>
<evidence type="ECO:0000256" key="1">
    <source>
        <dbReference type="SAM" id="MobiDB-lite"/>
    </source>
</evidence>
<dbReference type="EMBL" id="CAEKDK010000006">
    <property type="protein sequence ID" value="CAB4283763.1"/>
    <property type="molecule type" value="Genomic_DNA"/>
</dbReference>
<dbReference type="Proteomes" id="UP000507222">
    <property type="component" value="Unassembled WGS sequence"/>
</dbReference>
<evidence type="ECO:0000313" key="3">
    <source>
        <dbReference type="Proteomes" id="UP000507222"/>
    </source>
</evidence>
<organism evidence="2 3">
    <name type="scientific">Prunus armeniaca</name>
    <name type="common">Apricot</name>
    <name type="synonym">Armeniaca vulgaris</name>
    <dbReference type="NCBI Taxonomy" id="36596"/>
    <lineage>
        <taxon>Eukaryota</taxon>
        <taxon>Viridiplantae</taxon>
        <taxon>Streptophyta</taxon>
        <taxon>Embryophyta</taxon>
        <taxon>Tracheophyta</taxon>
        <taxon>Spermatophyta</taxon>
        <taxon>Magnoliopsida</taxon>
        <taxon>eudicotyledons</taxon>
        <taxon>Gunneridae</taxon>
        <taxon>Pentapetalae</taxon>
        <taxon>rosids</taxon>
        <taxon>fabids</taxon>
        <taxon>Rosales</taxon>
        <taxon>Rosaceae</taxon>
        <taxon>Amygdaloideae</taxon>
        <taxon>Amygdaleae</taxon>
        <taxon>Prunus</taxon>
    </lineage>
</organism>